<dbReference type="EC" id="1.1.1.102" evidence="9"/>
<dbReference type="SUPFAM" id="SSF51735">
    <property type="entry name" value="NAD(P)-binding Rossmann-fold domains"/>
    <property type="match status" value="1"/>
</dbReference>
<dbReference type="GO" id="GO:0047560">
    <property type="term" value="F:3-dehydrosphinganine reductase activity"/>
    <property type="evidence" value="ECO:0007669"/>
    <property type="project" value="UniProtKB-EC"/>
</dbReference>
<reference evidence="12" key="1">
    <citation type="submission" date="2021-01" db="EMBL/GenBank/DDBJ databases">
        <authorList>
            <person name="Corre E."/>
            <person name="Pelletier E."/>
            <person name="Niang G."/>
            <person name="Scheremetjew M."/>
            <person name="Finn R."/>
            <person name="Kale V."/>
            <person name="Holt S."/>
            <person name="Cochrane G."/>
            <person name="Meng A."/>
            <person name="Brown T."/>
            <person name="Cohen L."/>
        </authorList>
    </citation>
    <scope>NUCLEOTIDE SEQUENCE</scope>
    <source>
        <strain evidence="12">NIES-2562</strain>
    </source>
</reference>
<keyword evidence="8" id="KW-0443">Lipid metabolism</keyword>
<name>A0A7S3LU35_9EUKA</name>
<dbReference type="AlphaFoldDB" id="A0A7S3LU35"/>
<dbReference type="InterPro" id="IPR057326">
    <property type="entry name" value="KR_dom"/>
</dbReference>
<accession>A0A7S3LU35</accession>
<comment type="pathway">
    <text evidence="2">Lipid metabolism; sphingolipid metabolism.</text>
</comment>
<feature type="domain" description="Ketoreductase" evidence="11">
    <location>
        <begin position="39"/>
        <end position="250"/>
    </location>
</feature>
<dbReference type="CDD" id="cd08939">
    <property type="entry name" value="KDSR-like_SDR_c"/>
    <property type="match status" value="1"/>
</dbReference>
<evidence type="ECO:0000256" key="6">
    <source>
        <dbReference type="ARBA" id="ARBA00022919"/>
    </source>
</evidence>
<evidence type="ECO:0000256" key="5">
    <source>
        <dbReference type="ARBA" id="ARBA00022857"/>
    </source>
</evidence>
<evidence type="ECO:0000256" key="7">
    <source>
        <dbReference type="ARBA" id="ARBA00023002"/>
    </source>
</evidence>
<proteinExistence type="predicted"/>
<keyword evidence="4" id="KW-0256">Endoplasmic reticulum</keyword>
<evidence type="ECO:0000256" key="4">
    <source>
        <dbReference type="ARBA" id="ARBA00022824"/>
    </source>
</evidence>
<protein>
    <recommendedName>
        <fullName evidence="9">3-dehydrosphinganine reductase</fullName>
        <ecNumber evidence="9">1.1.1.102</ecNumber>
    </recommendedName>
</protein>
<dbReference type="EMBL" id="HBIB01040179">
    <property type="protein sequence ID" value="CAE0263814.1"/>
    <property type="molecule type" value="Transcribed_RNA"/>
</dbReference>
<dbReference type="PANTHER" id="PTHR43550:SF3">
    <property type="entry name" value="3-KETODIHYDROSPHINGOSINE REDUCTASE"/>
    <property type="match status" value="1"/>
</dbReference>
<gene>
    <name evidence="12" type="ORF">PBIL07802_LOCUS26117</name>
</gene>
<keyword evidence="5" id="KW-0521">NADP</keyword>
<dbReference type="PANTHER" id="PTHR43550">
    <property type="entry name" value="3-KETODIHYDROSPHINGOSINE REDUCTASE"/>
    <property type="match status" value="1"/>
</dbReference>
<keyword evidence="7" id="KW-0560">Oxidoreductase</keyword>
<comment type="subcellular location">
    <subcellularLocation>
        <location evidence="1">Endoplasmic reticulum</location>
    </subcellularLocation>
</comment>
<dbReference type="SMART" id="SM00822">
    <property type="entry name" value="PKS_KR"/>
    <property type="match status" value="1"/>
</dbReference>
<keyword evidence="10" id="KW-1133">Transmembrane helix</keyword>
<evidence type="ECO:0000256" key="1">
    <source>
        <dbReference type="ARBA" id="ARBA00004240"/>
    </source>
</evidence>
<evidence type="ECO:0000259" key="11">
    <source>
        <dbReference type="SMART" id="SM00822"/>
    </source>
</evidence>
<comment type="pathway">
    <text evidence="3">Sphingolipid metabolism.</text>
</comment>
<evidence type="ECO:0000256" key="10">
    <source>
        <dbReference type="SAM" id="Phobius"/>
    </source>
</evidence>
<dbReference type="GO" id="GO:0005789">
    <property type="term" value="C:endoplasmic reticulum membrane"/>
    <property type="evidence" value="ECO:0007669"/>
    <property type="project" value="TreeGrafter"/>
</dbReference>
<sequence>MEAYAIALIAVGSFLTLLILIGVGCCARRRHARIRLDGRHVLITGGSSGLGLAIAKEAARRGAYVTILARTTSTLAEATASIQQVAARPDAVQWVSADVTKLSEVEEKVKAACTAFGRPFLVLCCAGAAEPSYFLQCDPDLHRAQMDLNFHSCVNTARACIPLMSAPASANGGKERGESYRDTSPLLTRPKYGENGHIVFTSSLAGMTGVFGYTAYSAAKWAVRGFAESLYYELLPLGVGVSVMFPGDVDTPGYARENERKPEETKAMEGQVKCISAEKAAKKLLAGVLDRRFLVTYGDGFLLECSVFGLSPRGRALHFFLSPIVHLAKLVVVPGFEKVARRSRYFVHADGVSEGQV</sequence>
<evidence type="ECO:0000256" key="8">
    <source>
        <dbReference type="ARBA" id="ARBA00023098"/>
    </source>
</evidence>
<keyword evidence="10" id="KW-0472">Membrane</keyword>
<dbReference type="InterPro" id="IPR036291">
    <property type="entry name" value="NAD(P)-bd_dom_sf"/>
</dbReference>
<dbReference type="InterPro" id="IPR002347">
    <property type="entry name" value="SDR_fam"/>
</dbReference>
<evidence type="ECO:0000256" key="3">
    <source>
        <dbReference type="ARBA" id="ARBA00004991"/>
    </source>
</evidence>
<keyword evidence="6" id="KW-0746">Sphingolipid metabolism</keyword>
<evidence type="ECO:0000256" key="2">
    <source>
        <dbReference type="ARBA" id="ARBA00004760"/>
    </source>
</evidence>
<dbReference type="GO" id="GO:0006666">
    <property type="term" value="P:3-keto-sphinganine metabolic process"/>
    <property type="evidence" value="ECO:0007669"/>
    <property type="project" value="InterPro"/>
</dbReference>
<keyword evidence="10" id="KW-0812">Transmembrane</keyword>
<evidence type="ECO:0000256" key="9">
    <source>
        <dbReference type="ARBA" id="ARBA00026112"/>
    </source>
</evidence>
<dbReference type="GO" id="GO:0030148">
    <property type="term" value="P:sphingolipid biosynthetic process"/>
    <property type="evidence" value="ECO:0007669"/>
    <property type="project" value="InterPro"/>
</dbReference>
<dbReference type="Gene3D" id="3.40.50.720">
    <property type="entry name" value="NAD(P)-binding Rossmann-like Domain"/>
    <property type="match status" value="1"/>
</dbReference>
<dbReference type="PRINTS" id="PR00081">
    <property type="entry name" value="GDHRDH"/>
</dbReference>
<dbReference type="Pfam" id="PF00106">
    <property type="entry name" value="adh_short"/>
    <property type="match status" value="2"/>
</dbReference>
<organism evidence="12">
    <name type="scientific">Palpitomonas bilix</name>
    <dbReference type="NCBI Taxonomy" id="652834"/>
    <lineage>
        <taxon>Eukaryota</taxon>
        <taxon>Eukaryota incertae sedis</taxon>
    </lineage>
</organism>
<feature type="transmembrane region" description="Helical" evidence="10">
    <location>
        <begin position="6"/>
        <end position="27"/>
    </location>
</feature>
<dbReference type="InterPro" id="IPR045022">
    <property type="entry name" value="KDSR-like"/>
</dbReference>
<dbReference type="FunFam" id="3.40.50.720:FF:000468">
    <property type="entry name" value="Short-chain dehydrogenase, putative"/>
    <property type="match status" value="1"/>
</dbReference>
<evidence type="ECO:0000313" key="12">
    <source>
        <dbReference type="EMBL" id="CAE0263814.1"/>
    </source>
</evidence>